<feature type="transmembrane region" description="Helical" evidence="9">
    <location>
        <begin position="179"/>
        <end position="200"/>
    </location>
</feature>
<comment type="similarity">
    <text evidence="2 9">Belongs to the alanine or glycine:cation symporter (AGCS) (TC 2.A.25) family.</text>
</comment>
<organism evidence="10 11">
    <name type="scientific">Roseibium aggregatum (strain ATCC 25650 / DSM 13394 / JCM 20685 / NBRC 16684 / NCIMB 2208 / IAM 12614 / B1)</name>
    <name type="common">Stappia aggregata</name>
    <dbReference type="NCBI Taxonomy" id="384765"/>
    <lineage>
        <taxon>Bacteria</taxon>
        <taxon>Pseudomonadati</taxon>
        <taxon>Pseudomonadota</taxon>
        <taxon>Alphaproteobacteria</taxon>
        <taxon>Hyphomicrobiales</taxon>
        <taxon>Stappiaceae</taxon>
        <taxon>Roseibium</taxon>
    </lineage>
</organism>
<comment type="subcellular location">
    <subcellularLocation>
        <location evidence="9">Cell inner membrane</location>
        <topology evidence="9">Multi-pass membrane protein</topology>
    </subcellularLocation>
    <subcellularLocation>
        <location evidence="1">Cell membrane</location>
        <topology evidence="1">Multi-pass membrane protein</topology>
    </subcellularLocation>
</comment>
<comment type="caution">
    <text evidence="10">The sequence shown here is derived from an EMBL/GenBank/DDBJ whole genome shotgun (WGS) entry which is preliminary data.</text>
</comment>
<evidence type="ECO:0000256" key="2">
    <source>
        <dbReference type="ARBA" id="ARBA00009261"/>
    </source>
</evidence>
<proteinExistence type="inferred from homology"/>
<evidence type="ECO:0000256" key="6">
    <source>
        <dbReference type="ARBA" id="ARBA00022847"/>
    </source>
</evidence>
<dbReference type="GO" id="GO:0005886">
    <property type="term" value="C:plasma membrane"/>
    <property type="evidence" value="ECO:0007669"/>
    <property type="project" value="UniProtKB-SubCell"/>
</dbReference>
<feature type="transmembrane region" description="Helical" evidence="9">
    <location>
        <begin position="145"/>
        <end position="167"/>
    </location>
</feature>
<feature type="transmembrane region" description="Helical" evidence="9">
    <location>
        <begin position="212"/>
        <end position="233"/>
    </location>
</feature>
<feature type="transmembrane region" description="Helical" evidence="9">
    <location>
        <begin position="383"/>
        <end position="403"/>
    </location>
</feature>
<dbReference type="OrthoDB" id="9806926at2"/>
<dbReference type="Proteomes" id="UP000004848">
    <property type="component" value="Unassembled WGS sequence"/>
</dbReference>
<name>A0NWX2_ROSAI</name>
<dbReference type="PANTHER" id="PTHR30330">
    <property type="entry name" value="AGSS FAMILY TRANSPORTER, SODIUM-ALANINE"/>
    <property type="match status" value="1"/>
</dbReference>
<dbReference type="PANTHER" id="PTHR30330:SF1">
    <property type="entry name" value="AMINO-ACID CARRIER PROTEIN ALST"/>
    <property type="match status" value="1"/>
</dbReference>
<feature type="transmembrane region" description="Helical" evidence="9">
    <location>
        <begin position="300"/>
        <end position="320"/>
    </location>
</feature>
<feature type="transmembrane region" description="Helical" evidence="9">
    <location>
        <begin position="415"/>
        <end position="435"/>
    </location>
</feature>
<sequence length="476" mass="50237">MQFVEAFFALIGDLTWGWALIPFLVVIGVFFTVVTGFVQLRFFLRMFRVLSSKNQSGDPNAISAREALLLSVGGRVGGGNIAGVAVAITLGGPGAVFWMWAVALVGMATSLIECSLAQLYKRSTGDGTYRGGPARTIIHGLGADYRWLAVLYALCLMASFAFGFNAFQGNTVAGAAEESLGIGRLWTGIGLTLLTGLIVFGGIHRIAKAADIIVPIMAVGYIGMALLVILLNITEVPAVISTIVMNAFGLEEVVGGGMGAALAQGLRRGLFSNEAGLGSAPNVAATAEVRHPISQGITQSFSVFIDTMIICTCTALIILLGDVYVPGAEGVDGVVLTQQSLASHLGDWTSYFLTGAVLLFAFSSIIYNYYLGENALSSMTSSTMALQVLRVAVMGVVFLGATAPNATSVFFFSDPLMGVLAVVNLLALMMLFPTAKRILDDFKSQLREGIARPVLNPDKFADLDIDRSAWTGKAPD</sequence>
<dbReference type="PRINTS" id="PR00175">
    <property type="entry name" value="NAALASMPORT"/>
</dbReference>
<keyword evidence="9" id="KW-0997">Cell inner membrane</keyword>
<dbReference type="InterPro" id="IPR001463">
    <property type="entry name" value="Na/Ala_symport"/>
</dbReference>
<keyword evidence="7 9" id="KW-1133">Transmembrane helix</keyword>
<evidence type="ECO:0000256" key="3">
    <source>
        <dbReference type="ARBA" id="ARBA00022448"/>
    </source>
</evidence>
<keyword evidence="5 9" id="KW-0812">Transmembrane</keyword>
<keyword evidence="3 9" id="KW-0813">Transport</keyword>
<evidence type="ECO:0000313" key="10">
    <source>
        <dbReference type="EMBL" id="EAV42608.1"/>
    </source>
</evidence>
<keyword evidence="4" id="KW-1003">Cell membrane</keyword>
<evidence type="ECO:0000256" key="8">
    <source>
        <dbReference type="ARBA" id="ARBA00023136"/>
    </source>
</evidence>
<evidence type="ECO:0000313" key="11">
    <source>
        <dbReference type="Proteomes" id="UP000004848"/>
    </source>
</evidence>
<keyword evidence="8 9" id="KW-0472">Membrane</keyword>
<keyword evidence="6 9" id="KW-0769">Symport</keyword>
<dbReference type="GeneID" id="68847833"/>
<dbReference type="eggNOG" id="COG1115">
    <property type="taxonomic scope" value="Bacteria"/>
</dbReference>
<protein>
    <submittedName>
        <fullName evidence="10">Hypothetical amino acid carrier protein(Sodium/alanine symporter)</fullName>
    </submittedName>
</protein>
<reference evidence="10 11" key="1">
    <citation type="submission" date="2006-05" db="EMBL/GenBank/DDBJ databases">
        <authorList>
            <person name="King G."/>
            <person name="Ferriera S."/>
            <person name="Johnson J."/>
            <person name="Kravitz S."/>
            <person name="Beeson K."/>
            <person name="Sutton G."/>
            <person name="Rogers Y.-H."/>
            <person name="Friedman R."/>
            <person name="Frazier M."/>
            <person name="Venter J.C."/>
        </authorList>
    </citation>
    <scope>NUCLEOTIDE SEQUENCE [LARGE SCALE GENOMIC DNA]</scope>
    <source>
        <strain evidence="11">ATCC 25650 / DSM 13394 / JCM 20685 / NBRC 16684 / NCIMB 2208 / IAM 12614 / B1</strain>
    </source>
</reference>
<dbReference type="Pfam" id="PF01235">
    <property type="entry name" value="Na_Ala_symp"/>
    <property type="match status" value="1"/>
</dbReference>
<dbReference type="EMBL" id="AAUW01000013">
    <property type="protein sequence ID" value="EAV42608.1"/>
    <property type="molecule type" value="Genomic_DNA"/>
</dbReference>
<feature type="transmembrane region" description="Helical" evidence="9">
    <location>
        <begin position="351"/>
        <end position="371"/>
    </location>
</feature>
<dbReference type="NCBIfam" id="TIGR00835">
    <property type="entry name" value="agcS"/>
    <property type="match status" value="1"/>
</dbReference>
<evidence type="ECO:0000256" key="1">
    <source>
        <dbReference type="ARBA" id="ARBA00004651"/>
    </source>
</evidence>
<dbReference type="FunFam" id="1.20.1740.10:FF:000004">
    <property type="entry name" value="Sodium:alanine symporter family protein"/>
    <property type="match status" value="1"/>
</dbReference>
<gene>
    <name evidence="10" type="ORF">SIAM614_26638</name>
</gene>
<dbReference type="RefSeq" id="WP_006936636.1">
    <property type="nucleotide sequence ID" value="NZ_AAUW01000013.1"/>
</dbReference>
<dbReference type="GO" id="GO:0005283">
    <property type="term" value="F:amino acid:sodium symporter activity"/>
    <property type="evidence" value="ECO:0007669"/>
    <property type="project" value="InterPro"/>
</dbReference>
<accession>A0NWX2</accession>
<evidence type="ECO:0000256" key="9">
    <source>
        <dbReference type="RuleBase" id="RU363064"/>
    </source>
</evidence>
<evidence type="ECO:0000256" key="4">
    <source>
        <dbReference type="ARBA" id="ARBA00022475"/>
    </source>
</evidence>
<dbReference type="AlphaFoldDB" id="A0NWX2"/>
<evidence type="ECO:0000256" key="7">
    <source>
        <dbReference type="ARBA" id="ARBA00022989"/>
    </source>
</evidence>
<feature type="transmembrane region" description="Helical" evidence="9">
    <location>
        <begin position="20"/>
        <end position="44"/>
    </location>
</feature>
<feature type="transmembrane region" description="Helical" evidence="9">
    <location>
        <begin position="67"/>
        <end position="91"/>
    </location>
</feature>
<evidence type="ECO:0000256" key="5">
    <source>
        <dbReference type="ARBA" id="ARBA00022692"/>
    </source>
</evidence>